<feature type="compositionally biased region" description="Pro residues" evidence="1">
    <location>
        <begin position="175"/>
        <end position="185"/>
    </location>
</feature>
<protein>
    <recommendedName>
        <fullName evidence="4">RGS domain-containing protein</fullName>
    </recommendedName>
</protein>
<feature type="compositionally biased region" description="Low complexity" evidence="1">
    <location>
        <begin position="186"/>
        <end position="200"/>
    </location>
</feature>
<proteinExistence type="predicted"/>
<comment type="caution">
    <text evidence="2">The sequence shown here is derived from an EMBL/GenBank/DDBJ whole genome shotgun (WGS) entry which is preliminary data.</text>
</comment>
<keyword evidence="3" id="KW-1185">Reference proteome</keyword>
<dbReference type="InterPro" id="IPR036305">
    <property type="entry name" value="RGS_sf"/>
</dbReference>
<dbReference type="EMBL" id="ASPP01020446">
    <property type="protein sequence ID" value="ETO13690.1"/>
    <property type="molecule type" value="Genomic_DNA"/>
</dbReference>
<feature type="region of interest" description="Disordered" evidence="1">
    <location>
        <begin position="173"/>
        <end position="200"/>
    </location>
</feature>
<dbReference type="Gene3D" id="1.10.167.10">
    <property type="entry name" value="Regulator of G-protein Signalling 4, domain 2"/>
    <property type="match status" value="1"/>
</dbReference>
<evidence type="ECO:0000313" key="3">
    <source>
        <dbReference type="Proteomes" id="UP000023152"/>
    </source>
</evidence>
<gene>
    <name evidence="2" type="ORF">RFI_23678</name>
</gene>
<name>X6MKT5_RETFI</name>
<accession>X6MKT5</accession>
<dbReference type="Proteomes" id="UP000023152">
    <property type="component" value="Unassembled WGS sequence"/>
</dbReference>
<sequence>MYIYIYLFILCVYIKVTWPVYRTFFASSVPELPSQDVITSLQAIVEDGEALTYFHNFMKESGTNAFMLLNFWMEIGLFQEACNSYKELVHSMCISNGPEPLSVMTDNKKQPMNGLTINRTPRSFLGSRRGSFSALPFVDSFQKDKQKLEQLRKEICKQMYDLYKKYFDSTFSSLHPPPPPPPPPFSSSSSPPHHSNSSSLLSSPFVVQQIVGIEACELITSRLQDCRHHYAECFDSSADESAPVSVVQPPHHEHSFNAITHLNAHATVHKYKPKQQQQQQQQASYFDHDESSFSNDDDIEHDKEDIPVDIFDVAQKLVFQHMENFHYQFFCFSFSSFHLPTLSFNSLVCLLFFNRLFLRSEHCKRLLLTLQNKEAVFRKLVEDDFL</sequence>
<dbReference type="SUPFAM" id="SSF48097">
    <property type="entry name" value="Regulator of G-protein signaling, RGS"/>
    <property type="match status" value="1"/>
</dbReference>
<dbReference type="InterPro" id="IPR044926">
    <property type="entry name" value="RGS_subdomain_2"/>
</dbReference>
<evidence type="ECO:0000313" key="2">
    <source>
        <dbReference type="EMBL" id="ETO13690.1"/>
    </source>
</evidence>
<dbReference type="AlphaFoldDB" id="X6MKT5"/>
<evidence type="ECO:0000256" key="1">
    <source>
        <dbReference type="SAM" id="MobiDB-lite"/>
    </source>
</evidence>
<organism evidence="2 3">
    <name type="scientific">Reticulomyxa filosa</name>
    <dbReference type="NCBI Taxonomy" id="46433"/>
    <lineage>
        <taxon>Eukaryota</taxon>
        <taxon>Sar</taxon>
        <taxon>Rhizaria</taxon>
        <taxon>Retaria</taxon>
        <taxon>Foraminifera</taxon>
        <taxon>Monothalamids</taxon>
        <taxon>Reticulomyxidae</taxon>
        <taxon>Reticulomyxa</taxon>
    </lineage>
</organism>
<evidence type="ECO:0008006" key="4">
    <source>
        <dbReference type="Google" id="ProtNLM"/>
    </source>
</evidence>
<reference evidence="2 3" key="1">
    <citation type="journal article" date="2013" name="Curr. Biol.">
        <title>The Genome of the Foraminiferan Reticulomyxa filosa.</title>
        <authorList>
            <person name="Glockner G."/>
            <person name="Hulsmann N."/>
            <person name="Schleicher M."/>
            <person name="Noegel A.A."/>
            <person name="Eichinger L."/>
            <person name="Gallinger C."/>
            <person name="Pawlowski J."/>
            <person name="Sierra R."/>
            <person name="Euteneuer U."/>
            <person name="Pillet L."/>
            <person name="Moustafa A."/>
            <person name="Platzer M."/>
            <person name="Groth M."/>
            <person name="Szafranski K."/>
            <person name="Schliwa M."/>
        </authorList>
    </citation>
    <scope>NUCLEOTIDE SEQUENCE [LARGE SCALE GENOMIC DNA]</scope>
</reference>